<proteinExistence type="predicted"/>
<organism evidence="1 2">
    <name type="scientific">Pocillopora damicornis</name>
    <name type="common">Cauliflower coral</name>
    <name type="synonym">Millepora damicornis</name>
    <dbReference type="NCBI Taxonomy" id="46731"/>
    <lineage>
        <taxon>Eukaryota</taxon>
        <taxon>Metazoa</taxon>
        <taxon>Cnidaria</taxon>
        <taxon>Anthozoa</taxon>
        <taxon>Hexacorallia</taxon>
        <taxon>Scleractinia</taxon>
        <taxon>Astrocoeniina</taxon>
        <taxon>Pocilloporidae</taxon>
        <taxon>Pocillopora</taxon>
    </lineage>
</organism>
<dbReference type="Proteomes" id="UP000275408">
    <property type="component" value="Unassembled WGS sequence"/>
</dbReference>
<protein>
    <submittedName>
        <fullName evidence="1">Uncharacterized protein</fullName>
    </submittedName>
</protein>
<sequence length="126" mass="14188">MYFVVGAVPSTVGGDSEARWFGEEGFSDYKDENGFPMNFPKYLRTAACCTYEHKDDRGNLLHEIINTAFGRINDPGDSPCEKRNIPVLSQYLSENIKGIVDLFPNSPQCYTSGDDIHFDRDPDPIE</sequence>
<name>A0A3M6UZ38_POCDA</name>
<reference evidence="1 2" key="1">
    <citation type="journal article" date="2018" name="Sci. Rep.">
        <title>Comparative analysis of the Pocillopora damicornis genome highlights role of immune system in coral evolution.</title>
        <authorList>
            <person name="Cunning R."/>
            <person name="Bay R.A."/>
            <person name="Gillette P."/>
            <person name="Baker A.C."/>
            <person name="Traylor-Knowles N."/>
        </authorList>
    </citation>
    <scope>NUCLEOTIDE SEQUENCE [LARGE SCALE GENOMIC DNA]</scope>
    <source>
        <strain evidence="1">RSMAS</strain>
        <tissue evidence="1">Whole animal</tissue>
    </source>
</reference>
<keyword evidence="2" id="KW-1185">Reference proteome</keyword>
<dbReference type="AlphaFoldDB" id="A0A3M6UZ38"/>
<accession>A0A3M6UZ38</accession>
<dbReference type="OrthoDB" id="5956805at2759"/>
<dbReference type="EMBL" id="RCHS01000416">
    <property type="protein sequence ID" value="RMX58951.1"/>
    <property type="molecule type" value="Genomic_DNA"/>
</dbReference>
<evidence type="ECO:0000313" key="1">
    <source>
        <dbReference type="EMBL" id="RMX58951.1"/>
    </source>
</evidence>
<comment type="caution">
    <text evidence="1">The sequence shown here is derived from an EMBL/GenBank/DDBJ whole genome shotgun (WGS) entry which is preliminary data.</text>
</comment>
<evidence type="ECO:0000313" key="2">
    <source>
        <dbReference type="Proteomes" id="UP000275408"/>
    </source>
</evidence>
<gene>
    <name evidence="1" type="ORF">pdam_00014628</name>
</gene>